<evidence type="ECO:0000313" key="2">
    <source>
        <dbReference type="Proteomes" id="UP000054324"/>
    </source>
</evidence>
<dbReference type="EMBL" id="KL596658">
    <property type="protein sequence ID" value="KER30653.1"/>
    <property type="molecule type" value="Genomic_DNA"/>
</dbReference>
<keyword evidence="2" id="KW-1185">Reference proteome</keyword>
<dbReference type="KEGG" id="ovi:T265_03002"/>
<gene>
    <name evidence="1" type="ORF">T265_03002</name>
</gene>
<sequence>MPHEGGTRAEILLSCPRLDSGSRKAEVGFEPRTFRLCLAAMPPDGSTRARIPPGCLDRNSPDAGIGFELQFSRIVFPYSSVSFYTTPGNRAYRNPLTTSSLKSKDNRRLFVKFKQGYEPPTFHLRGQLGHRCQANDLYHPFSCSDVIIQRGSLILLIVVMQLCEPKVIRFLCTAPRQFLHSSSSDLTERMCDITV</sequence>
<reference evidence="1 2" key="1">
    <citation type="submission" date="2013-11" db="EMBL/GenBank/DDBJ databases">
        <title>Opisthorchis viverrini - life in the bile duct.</title>
        <authorList>
            <person name="Young N.D."/>
            <person name="Nagarajan N."/>
            <person name="Lin S.J."/>
            <person name="Korhonen P.K."/>
            <person name="Jex A.R."/>
            <person name="Hall R.S."/>
            <person name="Safavi-Hemami H."/>
            <person name="Kaewkong W."/>
            <person name="Bertrand D."/>
            <person name="Gao S."/>
            <person name="Seet Q."/>
            <person name="Wongkham S."/>
            <person name="Teh B.T."/>
            <person name="Wongkham C."/>
            <person name="Intapan P.M."/>
            <person name="Maleewong W."/>
            <person name="Yang X."/>
            <person name="Hu M."/>
            <person name="Wang Z."/>
            <person name="Hofmann A."/>
            <person name="Sternberg P.W."/>
            <person name="Tan P."/>
            <person name="Wang J."/>
            <person name="Gasser R.B."/>
        </authorList>
    </citation>
    <scope>NUCLEOTIDE SEQUENCE [LARGE SCALE GENOMIC DNA]</scope>
</reference>
<name>A0A074ZTC7_OPIVI</name>
<evidence type="ECO:0000313" key="1">
    <source>
        <dbReference type="EMBL" id="KER30653.1"/>
    </source>
</evidence>
<protein>
    <submittedName>
        <fullName evidence="1">Uncharacterized protein</fullName>
    </submittedName>
</protein>
<dbReference type="GeneID" id="20317190"/>
<dbReference type="AlphaFoldDB" id="A0A074ZTC7"/>
<dbReference type="CTD" id="20317190"/>
<dbReference type="Proteomes" id="UP000054324">
    <property type="component" value="Unassembled WGS sequence"/>
</dbReference>
<organism evidence="1 2">
    <name type="scientific">Opisthorchis viverrini</name>
    <name type="common">Southeast Asian liver fluke</name>
    <dbReference type="NCBI Taxonomy" id="6198"/>
    <lineage>
        <taxon>Eukaryota</taxon>
        <taxon>Metazoa</taxon>
        <taxon>Spiralia</taxon>
        <taxon>Lophotrochozoa</taxon>
        <taxon>Platyhelminthes</taxon>
        <taxon>Trematoda</taxon>
        <taxon>Digenea</taxon>
        <taxon>Opisthorchiida</taxon>
        <taxon>Opisthorchiata</taxon>
        <taxon>Opisthorchiidae</taxon>
        <taxon>Opisthorchis</taxon>
    </lineage>
</organism>
<proteinExistence type="predicted"/>
<accession>A0A074ZTC7</accession>
<dbReference type="OrthoDB" id="16290at2759"/>
<dbReference type="RefSeq" id="XP_009165645.1">
    <property type="nucleotide sequence ID" value="XM_009167381.1"/>
</dbReference>